<organism evidence="3 4">
    <name type="scientific">Miscanthus lutarioriparius</name>
    <dbReference type="NCBI Taxonomy" id="422564"/>
    <lineage>
        <taxon>Eukaryota</taxon>
        <taxon>Viridiplantae</taxon>
        <taxon>Streptophyta</taxon>
        <taxon>Embryophyta</taxon>
        <taxon>Tracheophyta</taxon>
        <taxon>Spermatophyta</taxon>
        <taxon>Magnoliopsida</taxon>
        <taxon>Liliopsida</taxon>
        <taxon>Poales</taxon>
        <taxon>Poaceae</taxon>
        <taxon>PACMAD clade</taxon>
        <taxon>Panicoideae</taxon>
        <taxon>Andropogonodae</taxon>
        <taxon>Andropogoneae</taxon>
        <taxon>Saccharinae</taxon>
        <taxon>Miscanthus</taxon>
    </lineage>
</organism>
<comment type="caution">
    <text evidence="3">The sequence shown here is derived from an EMBL/GenBank/DDBJ whole genome shotgun (WGS) entry which is preliminary data.</text>
</comment>
<accession>A0A811Q8R1</accession>
<sequence length="844" mass="94336">MALLFYSRAAAAGGGAPDYNFTITTFPLLLNKTGCTTPAATLVANFTVSSDLRSTERLMVTTSVLMTMLGAALFVLCILARLSGRHRGHSTATRIFFRASFALFLPLMSYMYSQARSKDAPARADLILLWMLLVELLRKKVYAMVAPEGDAFARGVGRYSFFDAVEEAARMVWIGYLIYSNEQHDRGAVLNSFFVILWIFSVAKLCKRATCIELAKRSFDLAKNASLVSGYMAHLVRARQQHLVGQHQEQDIPVLRTCNYVVMGESQLDREEAPCGFRLPEIDNILARQRDHRHDDVLVETVEVAVTATTKLVRVCDVWQLAESDPVFRYHERRKHRLQDTCLGLALFKLLRRRMEGHAMVEACTEQARDLVRYGILEELGAERAFDVVEQELTFLDEYYQAIIPLALPNPKLFAANFAFSILFILFYCVAVLLVTGNGHIFHVLASLFRGLVALSADMVLQYRCFVHQASFLIAMVLSSSDLIITFLLTFTLFTVETYEFVQYLLSDWHLASVLCNYATKPALRKRPGVRKAVKAALWIKKRSRPVIKMHQFTLLKFHQLHPRRVWVLLSRLLKRRLVGLPDVAVTTEAKKAIVEVLKLVLDRAVDGQGGQFSNGREALEWACDEAGGAATVILVWHLATTLLEARDDTEEHPLPPAGEAAVTLSRYCAYLVAYEPGLLPDDQSWTEKAYRGIRAEIDGFFRGCLTTTKRRDRLMAAGFHRGGLGESTAMEKGVMLAKELERATVSCSSAHAGHERVWEMLLQLWAELLVFVARAPSGGVDAHALALANGGEFITHIWAILTHAGLRTDDVSSNHNTTREIPIVQEIPVIREIAIGAGGTTTV</sequence>
<gene>
    <name evidence="3" type="ORF">NCGR_LOCUS40531</name>
</gene>
<dbReference type="OrthoDB" id="679155at2759"/>
<protein>
    <recommendedName>
        <fullName evidence="2">DUF4220 domain-containing protein</fullName>
    </recommendedName>
</protein>
<evidence type="ECO:0000313" key="3">
    <source>
        <dbReference type="EMBL" id="CAD6257041.1"/>
    </source>
</evidence>
<proteinExistence type="predicted"/>
<reference evidence="3" key="1">
    <citation type="submission" date="2020-10" db="EMBL/GenBank/DDBJ databases">
        <authorList>
            <person name="Han B."/>
            <person name="Lu T."/>
            <person name="Zhao Q."/>
            <person name="Huang X."/>
            <person name="Zhao Y."/>
        </authorList>
    </citation>
    <scope>NUCLEOTIDE SEQUENCE</scope>
</reference>
<feature type="transmembrane region" description="Helical" evidence="1">
    <location>
        <begin position="188"/>
        <end position="206"/>
    </location>
</feature>
<evidence type="ECO:0000313" key="4">
    <source>
        <dbReference type="Proteomes" id="UP000604825"/>
    </source>
</evidence>
<dbReference type="Proteomes" id="UP000604825">
    <property type="component" value="Unassembled WGS sequence"/>
</dbReference>
<feature type="transmembrane region" description="Helical" evidence="1">
    <location>
        <begin position="473"/>
        <end position="495"/>
    </location>
</feature>
<feature type="transmembrane region" description="Helical" evidence="1">
    <location>
        <begin position="413"/>
        <end position="435"/>
    </location>
</feature>
<dbReference type="InterPro" id="IPR007658">
    <property type="entry name" value="DUF594"/>
</dbReference>
<feature type="transmembrane region" description="Helical" evidence="1">
    <location>
        <begin position="95"/>
        <end position="113"/>
    </location>
</feature>
<dbReference type="AlphaFoldDB" id="A0A811Q8R1"/>
<dbReference type="Pfam" id="PF04578">
    <property type="entry name" value="DUF594"/>
    <property type="match status" value="1"/>
</dbReference>
<keyword evidence="4" id="KW-1185">Reference proteome</keyword>
<feature type="transmembrane region" description="Helical" evidence="1">
    <location>
        <begin position="441"/>
        <end position="461"/>
    </location>
</feature>
<evidence type="ECO:0000256" key="1">
    <source>
        <dbReference type="SAM" id="Phobius"/>
    </source>
</evidence>
<dbReference type="EMBL" id="CAJGYO010000010">
    <property type="protein sequence ID" value="CAD6257041.1"/>
    <property type="molecule type" value="Genomic_DNA"/>
</dbReference>
<keyword evidence="1" id="KW-0472">Membrane</keyword>
<dbReference type="InterPro" id="IPR025315">
    <property type="entry name" value="DUF4220"/>
</dbReference>
<feature type="domain" description="DUF4220" evidence="2">
    <location>
        <begin position="165"/>
        <end position="557"/>
    </location>
</feature>
<dbReference type="PANTHER" id="PTHR31325">
    <property type="entry name" value="OS01G0798800 PROTEIN-RELATED"/>
    <property type="match status" value="1"/>
</dbReference>
<dbReference type="Pfam" id="PF13968">
    <property type="entry name" value="DUF4220"/>
    <property type="match status" value="1"/>
</dbReference>
<feature type="transmembrane region" description="Helical" evidence="1">
    <location>
        <begin position="58"/>
        <end position="83"/>
    </location>
</feature>
<keyword evidence="1" id="KW-0812">Transmembrane</keyword>
<evidence type="ECO:0000259" key="2">
    <source>
        <dbReference type="Pfam" id="PF13968"/>
    </source>
</evidence>
<keyword evidence="1" id="KW-1133">Transmembrane helix</keyword>
<name>A0A811Q8R1_9POAL</name>